<keyword evidence="13" id="KW-1185">Reference proteome</keyword>
<dbReference type="GO" id="GO:0032259">
    <property type="term" value="P:methylation"/>
    <property type="evidence" value="ECO:0007669"/>
    <property type="project" value="UniProtKB-KW"/>
</dbReference>
<dbReference type="SUPFAM" id="SSF53335">
    <property type="entry name" value="S-adenosyl-L-methionine-dependent methyltransferases"/>
    <property type="match status" value="1"/>
</dbReference>
<keyword evidence="8 9" id="KW-0472">Membrane</keyword>
<dbReference type="InterPro" id="IPR003593">
    <property type="entry name" value="AAA+_ATPase"/>
</dbReference>
<dbReference type="GO" id="GO:0016887">
    <property type="term" value="F:ATP hydrolysis activity"/>
    <property type="evidence" value="ECO:0007669"/>
    <property type="project" value="InterPro"/>
</dbReference>
<dbReference type="NCBIfam" id="TIGR01444">
    <property type="entry name" value="fkbM_fam"/>
    <property type="match status" value="1"/>
</dbReference>
<keyword evidence="3" id="KW-1003">Cell membrane</keyword>
<dbReference type="PROSITE" id="PS00211">
    <property type="entry name" value="ABC_TRANSPORTER_1"/>
    <property type="match status" value="1"/>
</dbReference>
<feature type="domain" description="ABC transmembrane type-1" evidence="11">
    <location>
        <begin position="40"/>
        <end position="322"/>
    </location>
</feature>
<dbReference type="InterPro" id="IPR011527">
    <property type="entry name" value="ABC1_TM_dom"/>
</dbReference>
<comment type="subcellular location">
    <subcellularLocation>
        <location evidence="1">Cell membrane</location>
        <topology evidence="1">Multi-pass membrane protein</topology>
    </subcellularLocation>
</comment>
<feature type="transmembrane region" description="Helical" evidence="9">
    <location>
        <begin position="36"/>
        <end position="60"/>
    </location>
</feature>
<feature type="transmembrane region" description="Helical" evidence="9">
    <location>
        <begin position="149"/>
        <end position="173"/>
    </location>
</feature>
<keyword evidence="12" id="KW-0489">Methyltransferase</keyword>
<keyword evidence="4 9" id="KW-0812">Transmembrane</keyword>
<keyword evidence="2" id="KW-0813">Transport</keyword>
<proteinExistence type="predicted"/>
<evidence type="ECO:0000313" key="13">
    <source>
        <dbReference type="Proteomes" id="UP000184144"/>
    </source>
</evidence>
<feature type="transmembrane region" description="Helical" evidence="9">
    <location>
        <begin position="179"/>
        <end position="197"/>
    </location>
</feature>
<dbReference type="GO" id="GO:0005886">
    <property type="term" value="C:plasma membrane"/>
    <property type="evidence" value="ECO:0007669"/>
    <property type="project" value="UniProtKB-SubCell"/>
</dbReference>
<dbReference type="Pfam" id="PF00664">
    <property type="entry name" value="ABC_membrane"/>
    <property type="match status" value="1"/>
</dbReference>
<evidence type="ECO:0000256" key="6">
    <source>
        <dbReference type="ARBA" id="ARBA00022840"/>
    </source>
</evidence>
<keyword evidence="7 9" id="KW-1133">Transmembrane helix</keyword>
<dbReference type="CDD" id="cd18552">
    <property type="entry name" value="ABC_6TM_MsbA_like"/>
    <property type="match status" value="1"/>
</dbReference>
<protein>
    <submittedName>
        <fullName evidence="12">Methyltransferase, FkbM family</fullName>
    </submittedName>
</protein>
<dbReference type="SMART" id="SM00382">
    <property type="entry name" value="AAA"/>
    <property type="match status" value="1"/>
</dbReference>
<evidence type="ECO:0000256" key="7">
    <source>
        <dbReference type="ARBA" id="ARBA00022989"/>
    </source>
</evidence>
<dbReference type="InterPro" id="IPR039421">
    <property type="entry name" value="Type_1_exporter"/>
</dbReference>
<dbReference type="InterPro" id="IPR036640">
    <property type="entry name" value="ABC1_TM_sf"/>
</dbReference>
<dbReference type="Pfam" id="PF05050">
    <property type="entry name" value="Methyltransf_21"/>
    <property type="match status" value="1"/>
</dbReference>
<feature type="domain" description="ABC transporter" evidence="10">
    <location>
        <begin position="355"/>
        <end position="588"/>
    </location>
</feature>
<dbReference type="SUPFAM" id="SSF52540">
    <property type="entry name" value="P-loop containing nucleoside triphosphate hydrolases"/>
    <property type="match status" value="1"/>
</dbReference>
<dbReference type="EMBL" id="FQUV01000005">
    <property type="protein sequence ID" value="SHF37945.1"/>
    <property type="molecule type" value="Genomic_DNA"/>
</dbReference>
<dbReference type="GO" id="GO:0005524">
    <property type="term" value="F:ATP binding"/>
    <property type="evidence" value="ECO:0007669"/>
    <property type="project" value="UniProtKB-KW"/>
</dbReference>
<keyword evidence="5" id="KW-0547">Nucleotide-binding</keyword>
<dbReference type="PROSITE" id="PS50929">
    <property type="entry name" value="ABC_TM1F"/>
    <property type="match status" value="1"/>
</dbReference>
<dbReference type="Proteomes" id="UP000184144">
    <property type="component" value="Unassembled WGS sequence"/>
</dbReference>
<gene>
    <name evidence="12" type="ORF">SAMN05444273_105334</name>
</gene>
<dbReference type="PANTHER" id="PTHR43394">
    <property type="entry name" value="ATP-DEPENDENT PERMEASE MDL1, MITOCHONDRIAL"/>
    <property type="match status" value="1"/>
</dbReference>
<name>A0A1M5B657_9RHOB</name>
<dbReference type="PANTHER" id="PTHR43394:SF1">
    <property type="entry name" value="ATP-BINDING CASSETTE SUB-FAMILY B MEMBER 10, MITOCHONDRIAL"/>
    <property type="match status" value="1"/>
</dbReference>
<accession>A0A1M5B657</accession>
<keyword evidence="12" id="KW-0808">Transferase</keyword>
<dbReference type="PROSITE" id="PS50893">
    <property type="entry name" value="ABC_TRANSPORTER_2"/>
    <property type="match status" value="1"/>
</dbReference>
<keyword evidence="6" id="KW-0067">ATP-binding</keyword>
<dbReference type="Gene3D" id="1.20.1560.10">
    <property type="entry name" value="ABC transporter type 1, transmembrane domain"/>
    <property type="match status" value="1"/>
</dbReference>
<dbReference type="GO" id="GO:0015421">
    <property type="term" value="F:ABC-type oligopeptide transporter activity"/>
    <property type="evidence" value="ECO:0007669"/>
    <property type="project" value="TreeGrafter"/>
</dbReference>
<evidence type="ECO:0000259" key="10">
    <source>
        <dbReference type="PROSITE" id="PS50893"/>
    </source>
</evidence>
<evidence type="ECO:0000256" key="4">
    <source>
        <dbReference type="ARBA" id="ARBA00022692"/>
    </source>
</evidence>
<evidence type="ECO:0000256" key="8">
    <source>
        <dbReference type="ARBA" id="ARBA00023136"/>
    </source>
</evidence>
<dbReference type="InterPro" id="IPR003439">
    <property type="entry name" value="ABC_transporter-like_ATP-bd"/>
</dbReference>
<evidence type="ECO:0000256" key="3">
    <source>
        <dbReference type="ARBA" id="ARBA00022475"/>
    </source>
</evidence>
<dbReference type="FunFam" id="3.40.50.300:FF:000221">
    <property type="entry name" value="Multidrug ABC transporter ATP-binding protein"/>
    <property type="match status" value="1"/>
</dbReference>
<dbReference type="GO" id="GO:0008168">
    <property type="term" value="F:methyltransferase activity"/>
    <property type="evidence" value="ECO:0007669"/>
    <property type="project" value="UniProtKB-KW"/>
</dbReference>
<dbReference type="AlphaFoldDB" id="A0A1M5B657"/>
<dbReference type="InterPro" id="IPR006342">
    <property type="entry name" value="FkbM_mtfrase"/>
</dbReference>
<dbReference type="InterPro" id="IPR017871">
    <property type="entry name" value="ABC_transporter-like_CS"/>
</dbReference>
<evidence type="ECO:0000313" key="12">
    <source>
        <dbReference type="EMBL" id="SHF37945.1"/>
    </source>
</evidence>
<evidence type="ECO:0000256" key="2">
    <source>
        <dbReference type="ARBA" id="ARBA00022448"/>
    </source>
</evidence>
<dbReference type="Gene3D" id="3.40.50.300">
    <property type="entry name" value="P-loop containing nucleotide triphosphate hydrolases"/>
    <property type="match status" value="1"/>
</dbReference>
<organism evidence="12 13">
    <name type="scientific">Litoreibacter ascidiaceicola</name>
    <dbReference type="NCBI Taxonomy" id="1486859"/>
    <lineage>
        <taxon>Bacteria</taxon>
        <taxon>Pseudomonadati</taxon>
        <taxon>Pseudomonadota</taxon>
        <taxon>Alphaproteobacteria</taxon>
        <taxon>Rhodobacterales</taxon>
        <taxon>Roseobacteraceae</taxon>
        <taxon>Litoreibacter</taxon>
    </lineage>
</organism>
<feature type="transmembrane region" description="Helical" evidence="9">
    <location>
        <begin position="261"/>
        <end position="281"/>
    </location>
</feature>
<dbReference type="InterPro" id="IPR029063">
    <property type="entry name" value="SAM-dependent_MTases_sf"/>
</dbReference>
<dbReference type="InterPro" id="IPR027417">
    <property type="entry name" value="P-loop_NTPase"/>
</dbReference>
<evidence type="ECO:0000256" key="5">
    <source>
        <dbReference type="ARBA" id="ARBA00022741"/>
    </source>
</evidence>
<dbReference type="SUPFAM" id="SSF90123">
    <property type="entry name" value="ABC transporter transmembrane region"/>
    <property type="match status" value="1"/>
</dbReference>
<feature type="transmembrane region" description="Helical" evidence="9">
    <location>
        <begin position="75"/>
        <end position="97"/>
    </location>
</feature>
<evidence type="ECO:0000256" key="1">
    <source>
        <dbReference type="ARBA" id="ARBA00004651"/>
    </source>
</evidence>
<sequence>MSLFLSNPTDLDLAQSTESGGKLFARLWRGYLRKHWMLFVLAFVFMVIEGSTLGALSYMLQPMFDLVFVEGQASAIWWVGIGIFALFVIRGITGIIHKSILTGVSFRASTEVQVDLLRHTLTLDNAFHSRTSPGSMIERVQGDVTAIQTLWNMILVSAGRDLIALLSLLGVALSIDWKWTLVAIIGAPMLVIPSLLVQRYVRRKSNYLRDVAGKRTTRLDEVFHGVTPIKLNRMEEYQVENFSGLSDTWVKATIKTTIGQATVPALVDFAVGFGFFCVLLYGGPQIIAGEKTIGQFMSFFTAMSLAFQPMRRLGGVLGYWEMMIASLSRIFGLFDTKPAVADRTSDEAVLDGSSIVFDDASLSYGDKAVLNGLSFTANSGTTTALVGASGAGKSTVFNVLTRLVDPASGKITIGGVDVKDMPLSQLRGLFSVVSQDALLFDETLRENILLGREDVDDAQLKQVLDDAHVSDFLKDLPDGLETAVGPRGSNLSGGQRQRVAIARALLRDTPILLLDEATSALDAESEKVVQKALERLSKGRTTLVIAHRLSTVRDADQILVLDHGKLAESGPHDELIGKAGIYARLHDLQFQTGTKPFTGDIPVTSKTFTRSTGSGIWRSLNGKERNLDDADDKLPFGHFAPNAVQRGMISLGKSTPLKRGVFRGGWTSSVLAAGRGKLDIYFRDCAYRIRGENNLIEYGLLLNPDYNGEDLDFLTKDAPVDANFLDLGCNIGLYAQPMARSAPQGRTLAIDANPLMVDRLSWNAEASGLGNLTVFHCAVSDQEGRGDLQIRKDDLAIVAVEETPDGEMPVRRLDALLEEHGITAIYGLKIDIEGHEDKALVPFMETAPDALLPHRIVIEHPYPDADYPGCTKAFAARGYVLVTRTRNNSLYELPSA</sequence>
<evidence type="ECO:0000259" key="11">
    <source>
        <dbReference type="PROSITE" id="PS50929"/>
    </source>
</evidence>
<dbReference type="STRING" id="1486859.SAMN05444273_105334"/>
<reference evidence="13" key="1">
    <citation type="submission" date="2016-11" db="EMBL/GenBank/DDBJ databases">
        <authorList>
            <person name="Varghese N."/>
            <person name="Submissions S."/>
        </authorList>
    </citation>
    <scope>NUCLEOTIDE SEQUENCE [LARGE SCALE GENOMIC DNA]</scope>
    <source>
        <strain evidence="13">DSM 100566</strain>
    </source>
</reference>
<dbReference type="Pfam" id="PF00005">
    <property type="entry name" value="ABC_tran"/>
    <property type="match status" value="1"/>
</dbReference>
<dbReference type="CDD" id="cd02440">
    <property type="entry name" value="AdoMet_MTases"/>
    <property type="match status" value="1"/>
</dbReference>
<evidence type="ECO:0000256" key="9">
    <source>
        <dbReference type="SAM" id="Phobius"/>
    </source>
</evidence>
<dbReference type="Gene3D" id="3.40.50.150">
    <property type="entry name" value="Vaccinia Virus protein VP39"/>
    <property type="match status" value="1"/>
</dbReference>